<evidence type="ECO:0000256" key="1">
    <source>
        <dbReference type="ARBA" id="ARBA00005298"/>
    </source>
</evidence>
<dbReference type="InterPro" id="IPR050357">
    <property type="entry name" value="Arrestin_domain-protein"/>
</dbReference>
<organism evidence="3 4">
    <name type="scientific">Panagrolaimus superbus</name>
    <dbReference type="NCBI Taxonomy" id="310955"/>
    <lineage>
        <taxon>Eukaryota</taxon>
        <taxon>Metazoa</taxon>
        <taxon>Ecdysozoa</taxon>
        <taxon>Nematoda</taxon>
        <taxon>Chromadorea</taxon>
        <taxon>Rhabditida</taxon>
        <taxon>Tylenchina</taxon>
        <taxon>Panagrolaimomorpha</taxon>
        <taxon>Panagrolaimoidea</taxon>
        <taxon>Panagrolaimidae</taxon>
        <taxon>Panagrolaimus</taxon>
    </lineage>
</organism>
<dbReference type="SUPFAM" id="SSF81296">
    <property type="entry name" value="E set domains"/>
    <property type="match status" value="1"/>
</dbReference>
<dbReference type="Pfam" id="PF00339">
    <property type="entry name" value="Arrestin_N"/>
    <property type="match status" value="1"/>
</dbReference>
<keyword evidence="3" id="KW-1185">Reference proteome</keyword>
<sequence>MQDFRISLNSTTNVFFANSEVHGTVYLKTEEPLKARKIEVSIIGRAKAAFNQLRGSISYYYCLSRSYIEIEEILWESDGDTNKIAAGNYQFPFKFVIPINCPPNISATYGNIKYYVQAKIDVPWAFNKNFVAGFSVCPFIDLNIDSRLASPVINYIEKTKLFSSKAVKATVRFWV</sequence>
<dbReference type="WBParaSite" id="PSU_v2.g19180.t1">
    <property type="protein sequence ID" value="PSU_v2.g19180.t1"/>
    <property type="gene ID" value="PSU_v2.g19180"/>
</dbReference>
<accession>A0A914YP96</accession>
<dbReference type="InterPro" id="IPR011021">
    <property type="entry name" value="Arrestin-like_N"/>
</dbReference>
<evidence type="ECO:0000259" key="2">
    <source>
        <dbReference type="Pfam" id="PF00339"/>
    </source>
</evidence>
<dbReference type="AlphaFoldDB" id="A0A914YP96"/>
<comment type="similarity">
    <text evidence="1">Belongs to the arrestin family.</text>
</comment>
<reference evidence="4" key="1">
    <citation type="submission" date="2022-11" db="UniProtKB">
        <authorList>
            <consortium name="WormBaseParasite"/>
        </authorList>
    </citation>
    <scope>IDENTIFICATION</scope>
</reference>
<name>A0A914YP96_9BILA</name>
<dbReference type="GO" id="GO:0005737">
    <property type="term" value="C:cytoplasm"/>
    <property type="evidence" value="ECO:0007669"/>
    <property type="project" value="TreeGrafter"/>
</dbReference>
<dbReference type="GO" id="GO:0015031">
    <property type="term" value="P:protein transport"/>
    <property type="evidence" value="ECO:0007669"/>
    <property type="project" value="TreeGrafter"/>
</dbReference>
<dbReference type="Proteomes" id="UP000887577">
    <property type="component" value="Unplaced"/>
</dbReference>
<dbReference type="InterPro" id="IPR014756">
    <property type="entry name" value="Ig_E-set"/>
</dbReference>
<protein>
    <submittedName>
        <fullName evidence="4">Arrestin-like N-terminal domain-containing protein</fullName>
    </submittedName>
</protein>
<dbReference type="PANTHER" id="PTHR11188">
    <property type="entry name" value="ARRESTIN DOMAIN CONTAINING PROTEIN"/>
    <property type="match status" value="1"/>
</dbReference>
<evidence type="ECO:0000313" key="3">
    <source>
        <dbReference type="Proteomes" id="UP000887577"/>
    </source>
</evidence>
<dbReference type="Gene3D" id="2.60.40.640">
    <property type="match status" value="1"/>
</dbReference>
<dbReference type="PANTHER" id="PTHR11188:SF175">
    <property type="entry name" value="ARRESTIN C-TERMINAL-LIKE DOMAIN-CONTAINING PROTEIN"/>
    <property type="match status" value="1"/>
</dbReference>
<proteinExistence type="inferred from homology"/>
<dbReference type="InterPro" id="IPR014752">
    <property type="entry name" value="Arrestin-like_C"/>
</dbReference>
<feature type="domain" description="Arrestin-like N-terminal" evidence="2">
    <location>
        <begin position="4"/>
        <end position="143"/>
    </location>
</feature>
<evidence type="ECO:0000313" key="4">
    <source>
        <dbReference type="WBParaSite" id="PSU_v2.g19180.t1"/>
    </source>
</evidence>